<proteinExistence type="predicted"/>
<dbReference type="SMART" id="SM01017">
    <property type="entry name" value="Arrestin_C"/>
    <property type="match status" value="1"/>
</dbReference>
<dbReference type="CDD" id="cd06257">
    <property type="entry name" value="DnaJ"/>
    <property type="match status" value="1"/>
</dbReference>
<dbReference type="GO" id="GO:0044183">
    <property type="term" value="F:protein folding chaperone"/>
    <property type="evidence" value="ECO:0007669"/>
    <property type="project" value="TreeGrafter"/>
</dbReference>
<dbReference type="OrthoDB" id="2333384at2759"/>
<dbReference type="SMART" id="SM00271">
    <property type="entry name" value="DnaJ"/>
    <property type="match status" value="1"/>
</dbReference>
<evidence type="ECO:0000259" key="1">
    <source>
        <dbReference type="PROSITE" id="PS50076"/>
    </source>
</evidence>
<dbReference type="PROSITE" id="PS50076">
    <property type="entry name" value="DNAJ_2"/>
    <property type="match status" value="1"/>
</dbReference>
<organism evidence="2 3">
    <name type="scientific">Rhizopus oryzae</name>
    <name type="common">Mucormycosis agent</name>
    <name type="synonym">Rhizopus arrhizus var. delemar</name>
    <dbReference type="NCBI Taxonomy" id="64495"/>
    <lineage>
        <taxon>Eukaryota</taxon>
        <taxon>Fungi</taxon>
        <taxon>Fungi incertae sedis</taxon>
        <taxon>Mucoromycota</taxon>
        <taxon>Mucoromycotina</taxon>
        <taxon>Mucoromycetes</taxon>
        <taxon>Mucorales</taxon>
        <taxon>Mucorineae</taxon>
        <taxon>Rhizopodaceae</taxon>
        <taxon>Rhizopus</taxon>
    </lineage>
</organism>
<dbReference type="Pfam" id="PF00226">
    <property type="entry name" value="DnaJ"/>
    <property type="match status" value="1"/>
</dbReference>
<reference evidence="2" key="1">
    <citation type="journal article" date="2020" name="Microb. Genom.">
        <title>Genetic diversity of clinical and environmental Mucorales isolates obtained from an investigation of mucormycosis cases among solid organ transplant recipients.</title>
        <authorList>
            <person name="Nguyen M.H."/>
            <person name="Kaul D."/>
            <person name="Muto C."/>
            <person name="Cheng S.J."/>
            <person name="Richter R.A."/>
            <person name="Bruno V.M."/>
            <person name="Liu G."/>
            <person name="Beyhan S."/>
            <person name="Sundermann A.J."/>
            <person name="Mounaud S."/>
            <person name="Pasculle A.W."/>
            <person name="Nierman W.C."/>
            <person name="Driscoll E."/>
            <person name="Cumbie R."/>
            <person name="Clancy C.J."/>
            <person name="Dupont C.L."/>
        </authorList>
    </citation>
    <scope>NUCLEOTIDE SEQUENCE</scope>
    <source>
        <strain evidence="2">GL16</strain>
    </source>
</reference>
<gene>
    <name evidence="2" type="ORF">G6F51_005381</name>
</gene>
<dbReference type="GO" id="GO:0051082">
    <property type="term" value="F:unfolded protein binding"/>
    <property type="evidence" value="ECO:0007669"/>
    <property type="project" value="TreeGrafter"/>
</dbReference>
<feature type="domain" description="J" evidence="1">
    <location>
        <begin position="343"/>
        <end position="407"/>
    </location>
</feature>
<protein>
    <recommendedName>
        <fullName evidence="1">J domain-containing protein</fullName>
    </recommendedName>
</protein>
<sequence length="551" mass="63955">MDKLKSNGQLKIIVESENLVMHGSSTESAGCVLRGTLQLSLQDSMKIKSISMQLEGKMMVSFMEDSSPEKLFKEAKTIIQHTWVFLPPSVNLFTFKPGNYTYEFELPLPGNIPESVEVPRLYKVNYQLRGLVERSRFIPNLSISQPIHLSRQLLLFEPEFTEPVIVSNDWGNKLEYEITLPTKVYTRGDKIPVTIRITPFTDGLHVRYLTCNLKEYVVYKDQDGRRSSKIHSRILLSTKEGTFRRPQQSNFIEWNMVHQSTIPQNAHDDIQHERVRIKHKLKCVVSFVDTSGQMFELRASLPILIYSMNNTGLPSYQEIWQTLPYQPRYQLWPSYNLTLHQPPTYDEMMLSRDASEQDIKKAYKRLALQYHPDKNSTPEAEEKFKDICEAYEVLSDPRKRQKYDYRNDQDDLDYADVDSFFGFHFHRPQDVFDSFFSQMSNPPFFYDFHHPAYSMHESPFFGMPRPFSYNSFMDVCTMPPGPLRTSSYFNQGAIRGQPGGNTSYSRSVTTTTRIVNGRPETVTVTKITDENGTRVTEEYGGRSNNYNSIDF</sequence>
<dbReference type="SUPFAM" id="SSF46565">
    <property type="entry name" value="Chaperone J-domain"/>
    <property type="match status" value="1"/>
</dbReference>
<accession>A0A9P6YDE8</accession>
<evidence type="ECO:0000313" key="3">
    <source>
        <dbReference type="Proteomes" id="UP000717996"/>
    </source>
</evidence>
<dbReference type="PROSITE" id="PS00636">
    <property type="entry name" value="DNAJ_1"/>
    <property type="match status" value="1"/>
</dbReference>
<dbReference type="GO" id="GO:0005634">
    <property type="term" value="C:nucleus"/>
    <property type="evidence" value="ECO:0007669"/>
    <property type="project" value="TreeGrafter"/>
</dbReference>
<dbReference type="InterPro" id="IPR001623">
    <property type="entry name" value="DnaJ_domain"/>
</dbReference>
<dbReference type="PRINTS" id="PR00625">
    <property type="entry name" value="JDOMAIN"/>
</dbReference>
<dbReference type="InterPro" id="IPR014756">
    <property type="entry name" value="Ig_E-set"/>
</dbReference>
<dbReference type="GO" id="GO:0051087">
    <property type="term" value="F:protein-folding chaperone binding"/>
    <property type="evidence" value="ECO:0007669"/>
    <property type="project" value="TreeGrafter"/>
</dbReference>
<dbReference type="InterPro" id="IPR036869">
    <property type="entry name" value="J_dom_sf"/>
</dbReference>
<dbReference type="SUPFAM" id="SSF81296">
    <property type="entry name" value="E set domains"/>
    <property type="match status" value="1"/>
</dbReference>
<dbReference type="InterPro" id="IPR014752">
    <property type="entry name" value="Arrestin-like_C"/>
</dbReference>
<name>A0A9P6YDE8_RHIOR</name>
<dbReference type="Gene3D" id="2.60.40.640">
    <property type="match status" value="2"/>
</dbReference>
<dbReference type="PANTHER" id="PTHR43948">
    <property type="entry name" value="DNAJ HOMOLOG SUBFAMILY B"/>
    <property type="match status" value="1"/>
</dbReference>
<dbReference type="InterPro" id="IPR011022">
    <property type="entry name" value="Arrestin_C-like"/>
</dbReference>
<dbReference type="EMBL" id="JAANIT010000655">
    <property type="protein sequence ID" value="KAG1545584.1"/>
    <property type="molecule type" value="Genomic_DNA"/>
</dbReference>
<dbReference type="PANTHER" id="PTHR43948:SF10">
    <property type="entry name" value="MRJ, ISOFORM E"/>
    <property type="match status" value="1"/>
</dbReference>
<dbReference type="Gene3D" id="1.10.287.110">
    <property type="entry name" value="DnaJ domain"/>
    <property type="match status" value="1"/>
</dbReference>
<dbReference type="GO" id="GO:0005737">
    <property type="term" value="C:cytoplasm"/>
    <property type="evidence" value="ECO:0007669"/>
    <property type="project" value="TreeGrafter"/>
</dbReference>
<dbReference type="InterPro" id="IPR018253">
    <property type="entry name" value="DnaJ_domain_CS"/>
</dbReference>
<dbReference type="AlphaFoldDB" id="A0A9P6YDE8"/>
<evidence type="ECO:0000313" key="2">
    <source>
        <dbReference type="EMBL" id="KAG1545584.1"/>
    </source>
</evidence>
<comment type="caution">
    <text evidence="2">The sequence shown here is derived from an EMBL/GenBank/DDBJ whole genome shotgun (WGS) entry which is preliminary data.</text>
</comment>
<dbReference type="Pfam" id="PF02752">
    <property type="entry name" value="Arrestin_C"/>
    <property type="match status" value="1"/>
</dbReference>
<dbReference type="Proteomes" id="UP000717996">
    <property type="component" value="Unassembled WGS sequence"/>
</dbReference>